<sequence length="271" mass="29904">MYLREARLSDMPAVGKIGARAFIDDPLFAILEPGRNAYYEDYEGGWIQRVRKYFLKLETRVILAVDEESKDISGFAVWVREGDDPAADRWRDEGGILKRIEFKLLTIEDKITALLSPKSRSENPAALAHFDKAVEQVDATIWSQEGRHIRWHLYLLAVSPSWRKQGVGSLLTSWGMENGAKEGVICVLESSPAGKSLYERLGFKMIDVWVPFEGSKEGFEQLTAPMMVWQPGTAKANGAAEGKTANGVAIEDGSVNGARGGTGMGKAIDPL</sequence>
<organism evidence="2 3">
    <name type="scientific">Tuber borchii</name>
    <name type="common">White truffle</name>
    <dbReference type="NCBI Taxonomy" id="42251"/>
    <lineage>
        <taxon>Eukaryota</taxon>
        <taxon>Fungi</taxon>
        <taxon>Dikarya</taxon>
        <taxon>Ascomycota</taxon>
        <taxon>Pezizomycotina</taxon>
        <taxon>Pezizomycetes</taxon>
        <taxon>Pezizales</taxon>
        <taxon>Tuberaceae</taxon>
        <taxon>Tuber</taxon>
    </lineage>
</organism>
<gene>
    <name evidence="2" type="ORF">B9Z19DRAFT_1106217</name>
</gene>
<reference evidence="2 3" key="1">
    <citation type="submission" date="2017-04" db="EMBL/GenBank/DDBJ databases">
        <title>Draft genome sequence of Tuber borchii Vittad., a whitish edible truffle.</title>
        <authorList>
            <consortium name="DOE Joint Genome Institute"/>
            <person name="Murat C."/>
            <person name="Kuo A."/>
            <person name="Barry K.W."/>
            <person name="Clum A."/>
            <person name="Dockter R.B."/>
            <person name="Fauchery L."/>
            <person name="Iotti M."/>
            <person name="Kohler A."/>
            <person name="Labutti K."/>
            <person name="Lindquist E.A."/>
            <person name="Lipzen A."/>
            <person name="Ohm R.A."/>
            <person name="Wang M."/>
            <person name="Grigoriev I.V."/>
            <person name="Zambonelli A."/>
            <person name="Martin F.M."/>
        </authorList>
    </citation>
    <scope>NUCLEOTIDE SEQUENCE [LARGE SCALE GENOMIC DNA]</scope>
    <source>
        <strain evidence="2 3">Tbo3840</strain>
    </source>
</reference>
<feature type="domain" description="N-acetyltransferase" evidence="1">
    <location>
        <begin position="60"/>
        <end position="225"/>
    </location>
</feature>
<dbReference type="STRING" id="42251.A0A2T7A1V9"/>
<dbReference type="SUPFAM" id="SSF55729">
    <property type="entry name" value="Acyl-CoA N-acyltransferases (Nat)"/>
    <property type="match status" value="1"/>
</dbReference>
<protein>
    <submittedName>
        <fullName evidence="2">Acyl-CoA N-acyltransferase</fullName>
    </submittedName>
</protein>
<keyword evidence="2" id="KW-0808">Transferase</keyword>
<proteinExistence type="predicted"/>
<dbReference type="InterPro" id="IPR000182">
    <property type="entry name" value="GNAT_dom"/>
</dbReference>
<dbReference type="AlphaFoldDB" id="A0A2T7A1V9"/>
<dbReference type="InterPro" id="IPR052523">
    <property type="entry name" value="Trichothecene_AcTrans"/>
</dbReference>
<accession>A0A2T7A1V9</accession>
<dbReference type="OrthoDB" id="410198at2759"/>
<dbReference type="GO" id="GO:0016747">
    <property type="term" value="F:acyltransferase activity, transferring groups other than amino-acyl groups"/>
    <property type="evidence" value="ECO:0007669"/>
    <property type="project" value="InterPro"/>
</dbReference>
<evidence type="ECO:0000313" key="3">
    <source>
        <dbReference type="Proteomes" id="UP000244722"/>
    </source>
</evidence>
<dbReference type="InterPro" id="IPR016181">
    <property type="entry name" value="Acyl_CoA_acyltransferase"/>
</dbReference>
<dbReference type="PROSITE" id="PS51186">
    <property type="entry name" value="GNAT"/>
    <property type="match status" value="1"/>
</dbReference>
<comment type="caution">
    <text evidence="2">The sequence shown here is derived from an EMBL/GenBank/DDBJ whole genome shotgun (WGS) entry which is preliminary data.</text>
</comment>
<evidence type="ECO:0000313" key="2">
    <source>
        <dbReference type="EMBL" id="PUU81730.1"/>
    </source>
</evidence>
<dbReference type="Gene3D" id="3.40.630.30">
    <property type="match status" value="1"/>
</dbReference>
<keyword evidence="3" id="KW-1185">Reference proteome</keyword>
<evidence type="ECO:0000259" key="1">
    <source>
        <dbReference type="PROSITE" id="PS51186"/>
    </source>
</evidence>
<dbReference type="PANTHER" id="PTHR42791:SF16">
    <property type="entry name" value="N-ACETYLTRANSFERASE DOMAIN-CONTAINING PROTEIN"/>
    <property type="match status" value="1"/>
</dbReference>
<name>A0A2T7A1V9_TUBBO</name>
<dbReference type="PANTHER" id="PTHR42791">
    <property type="entry name" value="GNAT FAMILY ACETYLTRANSFERASE"/>
    <property type="match status" value="1"/>
</dbReference>
<keyword evidence="2" id="KW-0012">Acyltransferase</keyword>
<dbReference type="Proteomes" id="UP000244722">
    <property type="component" value="Unassembled WGS sequence"/>
</dbReference>
<dbReference type="Pfam" id="PF13508">
    <property type="entry name" value="Acetyltransf_7"/>
    <property type="match status" value="1"/>
</dbReference>
<dbReference type="CDD" id="cd04301">
    <property type="entry name" value="NAT_SF"/>
    <property type="match status" value="1"/>
</dbReference>
<dbReference type="EMBL" id="NESQ01000041">
    <property type="protein sequence ID" value="PUU81730.1"/>
    <property type="molecule type" value="Genomic_DNA"/>
</dbReference>